<evidence type="ECO:0000259" key="5">
    <source>
        <dbReference type="PROSITE" id="PS51063"/>
    </source>
</evidence>
<dbReference type="Gene3D" id="2.60.120.10">
    <property type="entry name" value="Jelly Rolls"/>
    <property type="match status" value="1"/>
</dbReference>
<dbReference type="Pfam" id="PF00027">
    <property type="entry name" value="cNMP_binding"/>
    <property type="match status" value="1"/>
</dbReference>
<dbReference type="GO" id="GO:0003677">
    <property type="term" value="F:DNA binding"/>
    <property type="evidence" value="ECO:0007669"/>
    <property type="project" value="UniProtKB-KW"/>
</dbReference>
<evidence type="ECO:0000313" key="7">
    <source>
        <dbReference type="Proteomes" id="UP000440713"/>
    </source>
</evidence>
<dbReference type="EMBL" id="VUNE01000001">
    <property type="protein sequence ID" value="MST61741.1"/>
    <property type="molecule type" value="Genomic_DNA"/>
</dbReference>
<dbReference type="InterPro" id="IPR036390">
    <property type="entry name" value="WH_DNA-bd_sf"/>
</dbReference>
<evidence type="ECO:0000259" key="4">
    <source>
        <dbReference type="PROSITE" id="PS50042"/>
    </source>
</evidence>
<dbReference type="SUPFAM" id="SSF46785">
    <property type="entry name" value="Winged helix' DNA-binding domain"/>
    <property type="match status" value="1"/>
</dbReference>
<dbReference type="RefSeq" id="WP_154537128.1">
    <property type="nucleotide sequence ID" value="NZ_VUNE01000001.1"/>
</dbReference>
<sequence length="224" mass="25827">MDFEFLTKIKVFKGIDAEDLEKLFDWLGYEIRRYSKGDIILMAGDKVSSMGIVLTGSANIESNDVWGNKSIFDNVVSGQVFAEVYACANDEELMVDVVANESCEIVFLKMSKIFDSEDYTAHYQDKFASNLLKIMSLKNLNLSRKIYHVSSKSIRGRIVSYLSYLSRKLESKIIEIPYNRQQLSDYLCVDRSALSNELSKMQREGLIKYNKNKFEIISEYDFEI</sequence>
<dbReference type="CDD" id="cd00038">
    <property type="entry name" value="CAP_ED"/>
    <property type="match status" value="1"/>
</dbReference>
<evidence type="ECO:0000256" key="3">
    <source>
        <dbReference type="ARBA" id="ARBA00023163"/>
    </source>
</evidence>
<dbReference type="PROSITE" id="PS50042">
    <property type="entry name" value="CNMP_BINDING_3"/>
    <property type="match status" value="1"/>
</dbReference>
<dbReference type="Pfam" id="PF13545">
    <property type="entry name" value="HTH_Crp_2"/>
    <property type="match status" value="1"/>
</dbReference>
<keyword evidence="7" id="KW-1185">Reference proteome</keyword>
<keyword evidence="3" id="KW-0804">Transcription</keyword>
<dbReference type="InterPro" id="IPR000595">
    <property type="entry name" value="cNMP-bd_dom"/>
</dbReference>
<evidence type="ECO:0000313" key="6">
    <source>
        <dbReference type="EMBL" id="MST61741.1"/>
    </source>
</evidence>
<keyword evidence="1" id="KW-0805">Transcription regulation</keyword>
<dbReference type="PROSITE" id="PS51063">
    <property type="entry name" value="HTH_CRP_2"/>
    <property type="match status" value="1"/>
</dbReference>
<dbReference type="AlphaFoldDB" id="A0A6N7X0T8"/>
<name>A0A6N7X0T8_9FIRM</name>
<reference evidence="6 7" key="1">
    <citation type="submission" date="2019-08" db="EMBL/GenBank/DDBJ databases">
        <title>In-depth cultivation of the pig gut microbiome towards novel bacterial diversity and tailored functional studies.</title>
        <authorList>
            <person name="Wylensek D."/>
            <person name="Hitch T.C.A."/>
            <person name="Clavel T."/>
        </authorList>
    </citation>
    <scope>NUCLEOTIDE SEQUENCE [LARGE SCALE GENOMIC DNA]</scope>
    <source>
        <strain evidence="6 7">WCA-SAB-591-4A-A</strain>
    </source>
</reference>
<dbReference type="GO" id="GO:0006355">
    <property type="term" value="P:regulation of DNA-templated transcription"/>
    <property type="evidence" value="ECO:0007669"/>
    <property type="project" value="InterPro"/>
</dbReference>
<feature type="domain" description="HTH crp-type" evidence="5">
    <location>
        <begin position="152"/>
        <end position="220"/>
    </location>
</feature>
<gene>
    <name evidence="6" type="ORF">FYJ71_01975</name>
</gene>
<dbReference type="SUPFAM" id="SSF51206">
    <property type="entry name" value="cAMP-binding domain-like"/>
    <property type="match status" value="1"/>
</dbReference>
<dbReference type="InterPro" id="IPR018490">
    <property type="entry name" value="cNMP-bd_dom_sf"/>
</dbReference>
<dbReference type="InterPro" id="IPR014710">
    <property type="entry name" value="RmlC-like_jellyroll"/>
</dbReference>
<protein>
    <submittedName>
        <fullName evidence="6">Crp/Fnr family transcriptional regulator</fullName>
    </submittedName>
</protein>
<dbReference type="InterPro" id="IPR012318">
    <property type="entry name" value="HTH_CRP"/>
</dbReference>
<accession>A0A6N7X0T8</accession>
<dbReference type="Proteomes" id="UP000440713">
    <property type="component" value="Unassembled WGS sequence"/>
</dbReference>
<feature type="domain" description="Cyclic nucleotide-binding" evidence="4">
    <location>
        <begin position="11"/>
        <end position="108"/>
    </location>
</feature>
<comment type="caution">
    <text evidence="6">The sequence shown here is derived from an EMBL/GenBank/DDBJ whole genome shotgun (WGS) entry which is preliminary data.</text>
</comment>
<organism evidence="6 7">
    <name type="scientific">Peptostreptococcus porci</name>
    <dbReference type="NCBI Taxonomy" id="2652282"/>
    <lineage>
        <taxon>Bacteria</taxon>
        <taxon>Bacillati</taxon>
        <taxon>Bacillota</taxon>
        <taxon>Clostridia</taxon>
        <taxon>Peptostreptococcales</taxon>
        <taxon>Peptostreptococcaceae</taxon>
        <taxon>Peptostreptococcus</taxon>
    </lineage>
</organism>
<proteinExistence type="predicted"/>
<keyword evidence="2" id="KW-0238">DNA-binding</keyword>
<evidence type="ECO:0000256" key="2">
    <source>
        <dbReference type="ARBA" id="ARBA00023125"/>
    </source>
</evidence>
<evidence type="ECO:0000256" key="1">
    <source>
        <dbReference type="ARBA" id="ARBA00023015"/>
    </source>
</evidence>